<dbReference type="InterPro" id="IPR013923">
    <property type="entry name" value="Autophagy-rel_prot_16_dom"/>
</dbReference>
<evidence type="ECO:0000259" key="2">
    <source>
        <dbReference type="Pfam" id="PF08614"/>
    </source>
</evidence>
<name>A0A177TDN6_9BASI</name>
<accession>A0A177TDN6</accession>
<dbReference type="CDD" id="cd22887">
    <property type="entry name" value="Atg16_CCD"/>
    <property type="match status" value="1"/>
</dbReference>
<reference evidence="3" key="1">
    <citation type="submission" date="2016-04" db="EMBL/GenBank/DDBJ databases">
        <authorList>
            <person name="Nguyen H.D."/>
            <person name="Samba Siva P."/>
            <person name="Cullis J."/>
            <person name="Levesque C.A."/>
            <person name="Hambleton S."/>
        </authorList>
    </citation>
    <scope>NUCLEOTIDE SEQUENCE</scope>
    <source>
        <strain evidence="3">DAOMC 236416</strain>
    </source>
</reference>
<organism evidence="3 4">
    <name type="scientific">Tilletia indica</name>
    <dbReference type="NCBI Taxonomy" id="43049"/>
    <lineage>
        <taxon>Eukaryota</taxon>
        <taxon>Fungi</taxon>
        <taxon>Dikarya</taxon>
        <taxon>Basidiomycota</taxon>
        <taxon>Ustilaginomycotina</taxon>
        <taxon>Exobasidiomycetes</taxon>
        <taxon>Tilletiales</taxon>
        <taxon>Tilletiaceae</taxon>
        <taxon>Tilletia</taxon>
    </lineage>
</organism>
<proteinExistence type="inferred from homology"/>
<evidence type="ECO:0000313" key="3">
    <source>
        <dbReference type="EMBL" id="KAE8250301.1"/>
    </source>
</evidence>
<comment type="similarity">
    <text evidence="1">Belongs to the ATG16 family.</text>
</comment>
<dbReference type="Pfam" id="PF08614">
    <property type="entry name" value="ATG16"/>
    <property type="match status" value="1"/>
</dbReference>
<protein>
    <recommendedName>
        <fullName evidence="2">Autophagy-related protein 16 domain-containing protein</fullName>
    </recommendedName>
</protein>
<evidence type="ECO:0000256" key="1">
    <source>
        <dbReference type="ARBA" id="ARBA00005331"/>
    </source>
</evidence>
<comment type="caution">
    <text evidence="3">The sequence shown here is derived from an EMBL/GenBank/DDBJ whole genome shotgun (WGS) entry which is preliminary data.</text>
</comment>
<gene>
    <name evidence="3" type="ORF">A4X13_0g4837</name>
</gene>
<feature type="domain" description="Autophagy-related protein 16" evidence="2">
    <location>
        <begin position="12"/>
        <end position="215"/>
    </location>
</feature>
<dbReference type="Proteomes" id="UP000077521">
    <property type="component" value="Unassembled WGS sequence"/>
</dbReference>
<dbReference type="AlphaFoldDB" id="A0A177TDN6"/>
<dbReference type="Gene3D" id="1.20.5.170">
    <property type="match status" value="1"/>
</dbReference>
<reference evidence="3" key="2">
    <citation type="journal article" date="2019" name="IMA Fungus">
        <title>Genome sequencing and comparison of five Tilletia species to identify candidate genes for the detection of regulated species infecting wheat.</title>
        <authorList>
            <person name="Nguyen H.D.T."/>
            <person name="Sultana T."/>
            <person name="Kesanakurti P."/>
            <person name="Hambleton S."/>
        </authorList>
    </citation>
    <scope>NUCLEOTIDE SEQUENCE</scope>
    <source>
        <strain evidence="3">DAOMC 236416</strain>
    </source>
</reference>
<dbReference type="EMBL" id="LWDF02000336">
    <property type="protein sequence ID" value="KAE8250301.1"/>
    <property type="molecule type" value="Genomic_DNA"/>
</dbReference>
<evidence type="ECO:0000313" key="4">
    <source>
        <dbReference type="Proteomes" id="UP000077521"/>
    </source>
</evidence>
<keyword evidence="4" id="KW-1185">Reference proteome</keyword>
<sequence length="322" mass="36148">MSVAAPAWQTLILQRLQERDTKENQHDLMVQHYERLARHTYTLTQRNRALLRAAAAGASATSSSPAVNGTNAPAAASSAIVTAPPSNAAYVATLESQLTSLREELAELYKTQGQNAQRLLVMNESLRERQDAERLSTDELRTLREERDKLVRKAQDYAEAMVEKDRSIQVLQDELNTLSLELGQVELRNEHLAKDNAALLQRWLDKVQDEANQLNDANDFPLLTCNPTSNTCTQCNDSPSLRGSRRSPTPPVQHSPFACPRSRLLYLHHLSFCSLPSVHYASGLKLFQVDNINCPEGYKFPHVDRFIPSHQCQLVSFLSFCP</sequence>